<organism evidence="11 12">
    <name type="scientific">Halomonas salipaludis</name>
    <dbReference type="NCBI Taxonomy" id="2032625"/>
    <lineage>
        <taxon>Bacteria</taxon>
        <taxon>Pseudomonadati</taxon>
        <taxon>Pseudomonadota</taxon>
        <taxon>Gammaproteobacteria</taxon>
        <taxon>Oceanospirillales</taxon>
        <taxon>Halomonadaceae</taxon>
        <taxon>Halomonas</taxon>
    </lineage>
</organism>
<dbReference type="PANTHER" id="PTHR33254:SF4">
    <property type="entry name" value="4-HYDROXY-4-METHYL-2-OXOGLUTARATE ALDOLASE 3-RELATED"/>
    <property type="match status" value="1"/>
</dbReference>
<protein>
    <recommendedName>
        <fullName evidence="10">4-hydroxy-4-methyl-2-oxoglutarate aldolase</fullName>
        <shortName evidence="10">HMG aldolase</shortName>
        <ecNumber evidence="10">4.1.1.112</ecNumber>
        <ecNumber evidence="10">4.1.3.17</ecNumber>
    </recommendedName>
    <alternativeName>
        <fullName evidence="10">Oxaloacetate decarboxylase</fullName>
    </alternativeName>
</protein>
<evidence type="ECO:0000256" key="1">
    <source>
        <dbReference type="ARBA" id="ARBA00001342"/>
    </source>
</evidence>
<dbReference type="NCBIfam" id="NF006875">
    <property type="entry name" value="PRK09372.1"/>
    <property type="match status" value="1"/>
</dbReference>
<dbReference type="Proteomes" id="UP000217771">
    <property type="component" value="Unassembled WGS sequence"/>
</dbReference>
<reference evidence="11 12" key="1">
    <citation type="submission" date="2017-08" db="EMBL/GenBank/DDBJ databases">
        <title>Halomonas alkalisoli sp. nov., isolated from saline alkaline soil.</title>
        <authorList>
            <person name="Wang D."/>
            <person name="Zhang G."/>
        </authorList>
    </citation>
    <scope>NUCLEOTIDE SEQUENCE [LARGE SCALE GENOMIC DNA]</scope>
    <source>
        <strain evidence="11 12">WRN001</strain>
    </source>
</reference>
<comment type="caution">
    <text evidence="11">The sequence shown here is derived from an EMBL/GenBank/DDBJ whole genome shotgun (WGS) entry which is preliminary data.</text>
</comment>
<dbReference type="PANTHER" id="PTHR33254">
    <property type="entry name" value="4-HYDROXY-4-METHYL-2-OXOGLUTARATE ALDOLASE 3-RELATED"/>
    <property type="match status" value="1"/>
</dbReference>
<accession>A0A2A2F338</accession>
<comment type="function">
    <text evidence="7 10">Catalyzes the aldol cleavage of 4-hydroxy-4-methyl-2-oxoglutarate (HMG) into 2 molecules of pyruvate. Also contains a secondary oxaloacetate (OAA) decarboxylase activity due to the common pyruvate enolate transition state formed following C-C bond cleavage in the retro-aldol and decarboxylation reactions.</text>
</comment>
<evidence type="ECO:0000256" key="7">
    <source>
        <dbReference type="ARBA" id="ARBA00025046"/>
    </source>
</evidence>
<sequence>MSHIITPDICDAHPDVQVLEPVFLNLGGREAFCGPLRTLACFEDNALLMQMLAEPGDGAVLVVDGGGSQRCALLGDRLAELALENGWVGVVIHGCVRDVDVLAEMEFGVQALGVHPRRGADNGGGQRDQPMHMAGARLVPGQWLYADNNGIVIAETRLPLE</sequence>
<dbReference type="GO" id="GO:0047443">
    <property type="term" value="F:4-hydroxy-4-methyl-2-oxoglutarate aldolase activity"/>
    <property type="evidence" value="ECO:0007669"/>
    <property type="project" value="UniProtKB-EC"/>
</dbReference>
<dbReference type="NCBIfam" id="TIGR01935">
    <property type="entry name" value="NOT-MenG"/>
    <property type="match status" value="1"/>
</dbReference>
<dbReference type="EC" id="4.1.3.17" evidence="10"/>
<dbReference type="Gene3D" id="3.50.30.40">
    <property type="entry name" value="Ribonuclease E inhibitor RraA/RraA-like"/>
    <property type="match status" value="1"/>
</dbReference>
<dbReference type="OrthoDB" id="943692at2"/>
<evidence type="ECO:0000256" key="10">
    <source>
        <dbReference type="RuleBase" id="RU004338"/>
    </source>
</evidence>
<evidence type="ECO:0000256" key="8">
    <source>
        <dbReference type="ARBA" id="ARBA00047973"/>
    </source>
</evidence>
<dbReference type="InterPro" id="IPR005493">
    <property type="entry name" value="RraA/RraA-like"/>
</dbReference>
<dbReference type="GO" id="GO:0046872">
    <property type="term" value="F:metal ion binding"/>
    <property type="evidence" value="ECO:0007669"/>
    <property type="project" value="UniProtKB-KW"/>
</dbReference>
<dbReference type="AlphaFoldDB" id="A0A2A2F338"/>
<gene>
    <name evidence="11" type="ORF">CK498_01215</name>
</gene>
<dbReference type="EC" id="4.1.1.112" evidence="10"/>
<comment type="subunit">
    <text evidence="4 10">Homotrimer.</text>
</comment>
<dbReference type="GO" id="GO:0008428">
    <property type="term" value="F:ribonuclease inhibitor activity"/>
    <property type="evidence" value="ECO:0007669"/>
    <property type="project" value="InterPro"/>
</dbReference>
<dbReference type="GO" id="GO:0008948">
    <property type="term" value="F:oxaloacetate decarboxylase activity"/>
    <property type="evidence" value="ECO:0007669"/>
    <property type="project" value="UniProtKB-EC"/>
</dbReference>
<comment type="cofactor">
    <cofactor evidence="2 10">
        <name>a divalent metal cation</name>
        <dbReference type="ChEBI" id="CHEBI:60240"/>
    </cofactor>
</comment>
<comment type="catalytic activity">
    <reaction evidence="8 10">
        <text>oxaloacetate + H(+) = pyruvate + CO2</text>
        <dbReference type="Rhea" id="RHEA:15641"/>
        <dbReference type="ChEBI" id="CHEBI:15361"/>
        <dbReference type="ChEBI" id="CHEBI:15378"/>
        <dbReference type="ChEBI" id="CHEBI:16452"/>
        <dbReference type="ChEBI" id="CHEBI:16526"/>
        <dbReference type="EC" id="4.1.1.112"/>
    </reaction>
</comment>
<evidence type="ECO:0000256" key="6">
    <source>
        <dbReference type="ARBA" id="ARBA00023239"/>
    </source>
</evidence>
<name>A0A2A2F338_9GAMM</name>
<keyword evidence="6 10" id="KW-0456">Lyase</keyword>
<evidence type="ECO:0000256" key="4">
    <source>
        <dbReference type="ARBA" id="ARBA00011233"/>
    </source>
</evidence>
<keyword evidence="9" id="KW-0460">Magnesium</keyword>
<dbReference type="InterPro" id="IPR036704">
    <property type="entry name" value="RraA/RraA-like_sf"/>
</dbReference>
<proteinExistence type="inferred from homology"/>
<feature type="binding site" evidence="9">
    <location>
        <position position="97"/>
    </location>
    <ligand>
        <name>substrate</name>
    </ligand>
</feature>
<dbReference type="RefSeq" id="WP_095619037.1">
    <property type="nucleotide sequence ID" value="NZ_NSKB01000001.1"/>
</dbReference>
<evidence type="ECO:0000256" key="3">
    <source>
        <dbReference type="ARBA" id="ARBA00008621"/>
    </source>
</evidence>
<evidence type="ECO:0000256" key="5">
    <source>
        <dbReference type="ARBA" id="ARBA00022723"/>
    </source>
</evidence>
<dbReference type="InterPro" id="IPR010203">
    <property type="entry name" value="RraA"/>
</dbReference>
<comment type="catalytic activity">
    <reaction evidence="1 10">
        <text>4-hydroxy-4-methyl-2-oxoglutarate = 2 pyruvate</text>
        <dbReference type="Rhea" id="RHEA:22748"/>
        <dbReference type="ChEBI" id="CHEBI:15361"/>
        <dbReference type="ChEBI" id="CHEBI:58276"/>
        <dbReference type="EC" id="4.1.3.17"/>
    </reaction>
</comment>
<dbReference type="EMBL" id="NSKB01000001">
    <property type="protein sequence ID" value="PAU79022.1"/>
    <property type="molecule type" value="Genomic_DNA"/>
</dbReference>
<feature type="binding site" evidence="9">
    <location>
        <position position="98"/>
    </location>
    <ligand>
        <name>Mg(2+)</name>
        <dbReference type="ChEBI" id="CHEBI:18420"/>
    </ligand>
</feature>
<comment type="similarity">
    <text evidence="3 10">Belongs to the class II aldolase/RraA-like family.</text>
</comment>
<dbReference type="SUPFAM" id="SSF89562">
    <property type="entry name" value="RraA-like"/>
    <property type="match status" value="1"/>
</dbReference>
<dbReference type="Pfam" id="PF03737">
    <property type="entry name" value="RraA-like"/>
    <property type="match status" value="1"/>
</dbReference>
<dbReference type="GO" id="GO:0051252">
    <property type="term" value="P:regulation of RNA metabolic process"/>
    <property type="evidence" value="ECO:0007669"/>
    <property type="project" value="InterPro"/>
</dbReference>
<evidence type="ECO:0000256" key="2">
    <source>
        <dbReference type="ARBA" id="ARBA00001968"/>
    </source>
</evidence>
<feature type="binding site" evidence="9">
    <location>
        <begin position="75"/>
        <end position="78"/>
    </location>
    <ligand>
        <name>substrate</name>
    </ligand>
</feature>
<comment type="cofactor">
    <cofactor evidence="9">
        <name>Mg(2+)</name>
        <dbReference type="ChEBI" id="CHEBI:18420"/>
    </cofactor>
</comment>
<dbReference type="CDD" id="cd16841">
    <property type="entry name" value="RraA_family"/>
    <property type="match status" value="1"/>
</dbReference>
<evidence type="ECO:0000313" key="11">
    <source>
        <dbReference type="EMBL" id="PAU79022.1"/>
    </source>
</evidence>
<keyword evidence="5 9" id="KW-0479">Metal-binding</keyword>
<evidence type="ECO:0000313" key="12">
    <source>
        <dbReference type="Proteomes" id="UP000217771"/>
    </source>
</evidence>
<evidence type="ECO:0000256" key="9">
    <source>
        <dbReference type="PIRSR" id="PIRSR605493-1"/>
    </source>
</evidence>
<keyword evidence="12" id="KW-1185">Reference proteome</keyword>